<dbReference type="EMBL" id="JAVDWW010000015">
    <property type="protein sequence ID" value="MDR7172916.1"/>
    <property type="molecule type" value="Genomic_DNA"/>
</dbReference>
<dbReference type="PANTHER" id="PTHR46889">
    <property type="entry name" value="TRANSPOSASE INSF FOR INSERTION SEQUENCE IS3B-RELATED"/>
    <property type="match status" value="1"/>
</dbReference>
<sequence length="83" mass="9860">MFYTTNLLFSSGHTNALMENFFSTLKTELVYRRTWRTRDEAENALFAYIDGWYNSQRIQKKLGWRSPDEFEAGYHQQVPAGTR</sequence>
<proteinExistence type="predicted"/>
<dbReference type="Proteomes" id="UP001251217">
    <property type="component" value="Unassembled WGS sequence"/>
</dbReference>
<evidence type="ECO:0000313" key="3">
    <source>
        <dbReference type="Proteomes" id="UP001251217"/>
    </source>
</evidence>
<dbReference type="SUPFAM" id="SSF53098">
    <property type="entry name" value="Ribonuclease H-like"/>
    <property type="match status" value="1"/>
</dbReference>
<dbReference type="PANTHER" id="PTHR46889:SF4">
    <property type="entry name" value="TRANSPOSASE INSO FOR INSERTION SEQUENCE ELEMENT IS911B-RELATED"/>
    <property type="match status" value="1"/>
</dbReference>
<organism evidence="2 3">
    <name type="scientific">Nocardia kruczakiae</name>
    <dbReference type="NCBI Taxonomy" id="261477"/>
    <lineage>
        <taxon>Bacteria</taxon>
        <taxon>Bacillati</taxon>
        <taxon>Actinomycetota</taxon>
        <taxon>Actinomycetes</taxon>
        <taxon>Mycobacteriales</taxon>
        <taxon>Nocardiaceae</taxon>
        <taxon>Nocardia</taxon>
    </lineage>
</organism>
<reference evidence="2 3" key="1">
    <citation type="submission" date="2023-07" db="EMBL/GenBank/DDBJ databases">
        <title>Sorghum-associated microbial communities from plants grown in Nebraska, USA.</title>
        <authorList>
            <person name="Schachtman D."/>
        </authorList>
    </citation>
    <scope>NUCLEOTIDE SEQUENCE [LARGE SCALE GENOMIC DNA]</scope>
    <source>
        <strain evidence="2 3">4272</strain>
    </source>
</reference>
<dbReference type="Pfam" id="PF13333">
    <property type="entry name" value="rve_2"/>
    <property type="match status" value="1"/>
</dbReference>
<evidence type="ECO:0000313" key="2">
    <source>
        <dbReference type="EMBL" id="MDR7172916.1"/>
    </source>
</evidence>
<dbReference type="InterPro" id="IPR001584">
    <property type="entry name" value="Integrase_cat-core"/>
</dbReference>
<protein>
    <submittedName>
        <fullName evidence="2">Transposase InsO family protein</fullName>
    </submittedName>
</protein>
<accession>A0ABU1XSB0</accession>
<dbReference type="InterPro" id="IPR012337">
    <property type="entry name" value="RNaseH-like_sf"/>
</dbReference>
<dbReference type="RefSeq" id="WP_310408248.1">
    <property type="nucleotide sequence ID" value="NZ_JAVDWW010000015.1"/>
</dbReference>
<name>A0ABU1XSB0_9NOCA</name>
<gene>
    <name evidence="2" type="ORF">J2W56_006682</name>
</gene>
<dbReference type="InterPro" id="IPR050900">
    <property type="entry name" value="Transposase_IS3/IS150/IS904"/>
</dbReference>
<feature type="domain" description="Integrase catalytic" evidence="1">
    <location>
        <begin position="19"/>
        <end position="71"/>
    </location>
</feature>
<comment type="caution">
    <text evidence="2">The sequence shown here is derived from an EMBL/GenBank/DDBJ whole genome shotgun (WGS) entry which is preliminary data.</text>
</comment>
<keyword evidence="3" id="KW-1185">Reference proteome</keyword>
<evidence type="ECO:0000259" key="1">
    <source>
        <dbReference type="Pfam" id="PF13333"/>
    </source>
</evidence>